<evidence type="ECO:0000313" key="2">
    <source>
        <dbReference type="EMBL" id="PWY73995.1"/>
    </source>
</evidence>
<reference evidence="2" key="1">
    <citation type="submission" date="2016-12" db="EMBL/GenBank/DDBJ databases">
        <title>The genomes of Aspergillus section Nigri reveals drivers in fungal speciation.</title>
        <authorList>
            <consortium name="DOE Joint Genome Institute"/>
            <person name="Vesth T.C."/>
            <person name="Nybo J."/>
            <person name="Theobald S."/>
            <person name="Brandl J."/>
            <person name="Frisvad J.C."/>
            <person name="Nielsen K.F."/>
            <person name="Lyhne E.K."/>
            <person name="Kogle M.E."/>
            <person name="Kuo A."/>
            <person name="Riley R."/>
            <person name="Clum A."/>
            <person name="Nolan M."/>
            <person name="Lipzen A."/>
            <person name="Salamov A."/>
            <person name="Henrissat B."/>
            <person name="Wiebenga A."/>
            <person name="De vries R.P."/>
            <person name="Grigoriev I.V."/>
            <person name="Mortensen U.H."/>
            <person name="Andersen M.R."/>
            <person name="Baker S.E."/>
        </authorList>
    </citation>
    <scope>NUCLEOTIDE SEQUENCE</scope>
    <source>
        <strain evidence="2">CBS 122712</strain>
    </source>
</reference>
<accession>A0A317VJ96</accession>
<dbReference type="RefSeq" id="XP_025388445.1">
    <property type="nucleotide sequence ID" value="XM_025526909.1"/>
</dbReference>
<dbReference type="EMBL" id="MSFU01000011">
    <property type="protein sequence ID" value="PWY73995.1"/>
    <property type="molecule type" value="Genomic_DNA"/>
</dbReference>
<gene>
    <name evidence="2" type="ORF">BO83DRAFT_23276</name>
</gene>
<dbReference type="Pfam" id="PF06985">
    <property type="entry name" value="HET"/>
    <property type="match status" value="1"/>
</dbReference>
<dbReference type="PANTHER" id="PTHR33112:SF1">
    <property type="entry name" value="HETEROKARYON INCOMPATIBILITY DOMAIN-CONTAINING PROTEIN"/>
    <property type="match status" value="1"/>
</dbReference>
<evidence type="ECO:0000259" key="1">
    <source>
        <dbReference type="Pfam" id="PF06985"/>
    </source>
</evidence>
<name>A0A317VJ96_ASPEC</name>
<protein>
    <submittedName>
        <fullName evidence="2">HET-domain-containing protein</fullName>
    </submittedName>
</protein>
<evidence type="ECO:0000313" key="3">
    <source>
        <dbReference type="Proteomes" id="UP000246171"/>
    </source>
</evidence>
<feature type="domain" description="Heterokaryon incompatibility" evidence="1">
    <location>
        <begin position="244"/>
        <end position="390"/>
    </location>
</feature>
<dbReference type="InterPro" id="IPR010730">
    <property type="entry name" value="HET"/>
</dbReference>
<keyword evidence="3" id="KW-1185">Reference proteome</keyword>
<proteinExistence type="predicted"/>
<organism evidence="2 3">
    <name type="scientific">Aspergillus eucalypticola (strain CBS 122712 / IBT 29274)</name>
    <dbReference type="NCBI Taxonomy" id="1448314"/>
    <lineage>
        <taxon>Eukaryota</taxon>
        <taxon>Fungi</taxon>
        <taxon>Dikarya</taxon>
        <taxon>Ascomycota</taxon>
        <taxon>Pezizomycotina</taxon>
        <taxon>Eurotiomycetes</taxon>
        <taxon>Eurotiomycetidae</taxon>
        <taxon>Eurotiales</taxon>
        <taxon>Aspergillaceae</taxon>
        <taxon>Aspergillus</taxon>
        <taxon>Aspergillus subgen. Circumdati</taxon>
    </lineage>
</organism>
<dbReference type="PANTHER" id="PTHR33112">
    <property type="entry name" value="DOMAIN PROTEIN, PUTATIVE-RELATED"/>
    <property type="match status" value="1"/>
</dbReference>
<sequence length="791" mass="90659">MDETGDVSQPVVNEKTGTCSLCSCLESCSLCSCLEGIQNWESDGRYPTRDSNSNSFLKAQQIFFHEQCPNCDDIPNDLLCRFCKHLRLRHLNNHMTQHIEQLVLNFGTVQDIQQRSGNCAFCSIVIQEGCLKGCNEYSNLIMRIDNATPYKDIHLEFNFYEQGIARLLAKDYAKCIGGIFDNTKRTIWQQPMVDWSTVRIWLENCDREHGSSCHNGLLNSPPHEFRLIDTERGCVVMAPPSCRYATLSYVWGSTTDENALATKSTIKMLEEEGYLFKTPIPVTFKDSICACIELRIRYLWIDRLCIVQDDTTTVKASQINAMGDIYGHSYLTLVDLEGVTMDHGLPGVSQARASHTTHKACGLSMRAMEDNFTTLVKKSKWRSRGWTFQEAMLSTRMLFFTDTGVFFECSQASQEDRFALSTSTRLQFAPATTYDKLVFELSSRSFTINSDVLRAFSGIMHWKYGTEHYFGLPYCEFVRGMLWCPWDIFAYETPVARRTDTGDIFPTWSWSSVMEPVYLDSYNRIHTSLLGVWGTPSSRTNETVHIIWPHNQQLSRDEEDGWARELGFALAWKEGCFPKPLPSMLNVSTTWKEYRALLRSGWASFDKLNEEALGLAYLHGEEEIEKIFSSSCMEHANQPGALLGHTQSLEARMIQWGDKKNKFVFGRFVQVILHGMRDDRVNMWINSNPAHWQFLDHDYSTDHDTKLNVLALSMSHVDDILFEHEHRGKQGRWYDSEESILCSSCGLDFIFLVDVLIVETRDGLSRRVTTGLVELHDWISASPEFRNFTLV</sequence>
<dbReference type="GeneID" id="37048871"/>
<comment type="caution">
    <text evidence="2">The sequence shown here is derived from an EMBL/GenBank/DDBJ whole genome shotgun (WGS) entry which is preliminary data.</text>
</comment>
<dbReference type="OrthoDB" id="2958217at2759"/>
<dbReference type="AlphaFoldDB" id="A0A317VJ96"/>
<dbReference type="VEuPathDB" id="FungiDB:BO83DRAFT_23276"/>
<dbReference type="Proteomes" id="UP000246171">
    <property type="component" value="Unassembled WGS sequence"/>
</dbReference>